<comment type="subcellular location">
    <subcellularLocation>
        <location evidence="2">Mitochondrion inner membrane</location>
        <topology evidence="2">Single-pass membrane protein</topology>
    </subcellularLocation>
</comment>
<feature type="transmembrane region" description="Helical" evidence="17">
    <location>
        <begin position="104"/>
        <end position="122"/>
    </location>
</feature>
<dbReference type="Pfam" id="PF10183">
    <property type="entry name" value="ESSS"/>
    <property type="match status" value="1"/>
</dbReference>
<keyword evidence="5" id="KW-0813">Transport</keyword>
<keyword evidence="19" id="KW-1185">Reference proteome</keyword>
<evidence type="ECO:0000256" key="9">
    <source>
        <dbReference type="ARBA" id="ARBA00022946"/>
    </source>
</evidence>
<evidence type="ECO:0000256" key="4">
    <source>
        <dbReference type="ARBA" id="ARBA00018632"/>
    </source>
</evidence>
<evidence type="ECO:0000256" key="2">
    <source>
        <dbReference type="ARBA" id="ARBA00004434"/>
    </source>
</evidence>
<dbReference type="Proteomes" id="UP000288716">
    <property type="component" value="Unassembled WGS sequence"/>
</dbReference>
<comment type="subunit">
    <text evidence="16">Complex I is composed of 45 different subunits. Interacts with BCAP31.</text>
</comment>
<keyword evidence="9" id="KW-0809">Transit peptide</keyword>
<evidence type="ECO:0000256" key="12">
    <source>
        <dbReference type="ARBA" id="ARBA00023128"/>
    </source>
</evidence>
<organism evidence="18 19">
    <name type="scientific">Leptotrombidium deliense</name>
    <dbReference type="NCBI Taxonomy" id="299467"/>
    <lineage>
        <taxon>Eukaryota</taxon>
        <taxon>Metazoa</taxon>
        <taxon>Ecdysozoa</taxon>
        <taxon>Arthropoda</taxon>
        <taxon>Chelicerata</taxon>
        <taxon>Arachnida</taxon>
        <taxon>Acari</taxon>
        <taxon>Acariformes</taxon>
        <taxon>Trombidiformes</taxon>
        <taxon>Prostigmata</taxon>
        <taxon>Anystina</taxon>
        <taxon>Parasitengona</taxon>
        <taxon>Trombiculoidea</taxon>
        <taxon>Trombiculidae</taxon>
        <taxon>Leptotrombidium</taxon>
    </lineage>
</organism>
<protein>
    <recommendedName>
        <fullName evidence="4">NADH dehydrogenase [ubiquinone] 1 beta subcomplex subunit 11, mitochondrial</fullName>
    </recommendedName>
    <alternativeName>
        <fullName evidence="15">Complex I-ESSS</fullName>
    </alternativeName>
    <alternativeName>
        <fullName evidence="14">NADH-ubiquinone oxidoreductase ESSS subunit</fullName>
    </alternativeName>
</protein>
<evidence type="ECO:0000256" key="13">
    <source>
        <dbReference type="ARBA" id="ARBA00023136"/>
    </source>
</evidence>
<keyword evidence="6" id="KW-0679">Respiratory chain</keyword>
<dbReference type="InterPro" id="IPR019329">
    <property type="entry name" value="NADH_UbQ_OxRdtase_ESSS_su"/>
</dbReference>
<dbReference type="PANTHER" id="PTHR13327">
    <property type="entry name" value="NADH-UBIQUINONE OXIDOREDUCTASE ESSS SUBUNIT, MITOCHONDRIAL PRECURSOR"/>
    <property type="match status" value="1"/>
</dbReference>
<evidence type="ECO:0000256" key="5">
    <source>
        <dbReference type="ARBA" id="ARBA00022448"/>
    </source>
</evidence>
<keyword evidence="7 17" id="KW-0812">Transmembrane</keyword>
<accession>A0A443SNE2</accession>
<gene>
    <name evidence="18" type="ORF">B4U80_02450</name>
</gene>
<dbReference type="EMBL" id="NCKV01001101">
    <property type="protein sequence ID" value="RWS29025.1"/>
    <property type="molecule type" value="Genomic_DNA"/>
</dbReference>
<comment type="similarity">
    <text evidence="3">Belongs to the complex I NDUFB11 subunit family.</text>
</comment>
<comment type="caution">
    <text evidence="18">The sequence shown here is derived from an EMBL/GenBank/DDBJ whole genome shotgun (WGS) entry which is preliminary data.</text>
</comment>
<evidence type="ECO:0000256" key="14">
    <source>
        <dbReference type="ARBA" id="ARBA00030753"/>
    </source>
</evidence>
<evidence type="ECO:0000256" key="11">
    <source>
        <dbReference type="ARBA" id="ARBA00022989"/>
    </source>
</evidence>
<evidence type="ECO:0000256" key="1">
    <source>
        <dbReference type="ARBA" id="ARBA00003195"/>
    </source>
</evidence>
<dbReference type="AlphaFoldDB" id="A0A443SNE2"/>
<evidence type="ECO:0000256" key="7">
    <source>
        <dbReference type="ARBA" id="ARBA00022692"/>
    </source>
</evidence>
<evidence type="ECO:0000313" key="18">
    <source>
        <dbReference type="EMBL" id="RWS29025.1"/>
    </source>
</evidence>
<keyword evidence="11 17" id="KW-1133">Transmembrane helix</keyword>
<sequence>MLCFGRRFAKCTFNRRLVAPICSPCLRTIKTGDGPKKGGDHWEIAPGDPKHGGDGDIFLHPGGQKRPPGPKTVEEFVDVDNQKNWVSYGFDFLDYRSDRRDFHMFHFSIVTLIFTLGAYIWFHYPDWQQFEWAHREAYLELYRREKLGLPLVDKNLIDPSKIYLPTEEQLGDYPVYL</sequence>
<dbReference type="OrthoDB" id="5917019at2759"/>
<dbReference type="STRING" id="299467.A0A443SNE2"/>
<keyword evidence="8" id="KW-0999">Mitochondrion inner membrane</keyword>
<evidence type="ECO:0000256" key="3">
    <source>
        <dbReference type="ARBA" id="ARBA00008915"/>
    </source>
</evidence>
<evidence type="ECO:0000256" key="8">
    <source>
        <dbReference type="ARBA" id="ARBA00022792"/>
    </source>
</evidence>
<reference evidence="18 19" key="1">
    <citation type="journal article" date="2018" name="Gigascience">
        <title>Genomes of trombidid mites reveal novel predicted allergens and laterally-transferred genes associated with secondary metabolism.</title>
        <authorList>
            <person name="Dong X."/>
            <person name="Chaisiri K."/>
            <person name="Xia D."/>
            <person name="Armstrong S.D."/>
            <person name="Fang Y."/>
            <person name="Donnelly M.J."/>
            <person name="Kadowaki T."/>
            <person name="McGarry J.W."/>
            <person name="Darby A.C."/>
            <person name="Makepeace B.L."/>
        </authorList>
    </citation>
    <scope>NUCLEOTIDE SEQUENCE [LARGE SCALE GENOMIC DNA]</scope>
    <source>
        <strain evidence="18">UoL-UT</strain>
    </source>
</reference>
<evidence type="ECO:0000256" key="16">
    <source>
        <dbReference type="ARBA" id="ARBA00046528"/>
    </source>
</evidence>
<evidence type="ECO:0000256" key="17">
    <source>
        <dbReference type="SAM" id="Phobius"/>
    </source>
</evidence>
<name>A0A443SNE2_9ACAR</name>
<proteinExistence type="inferred from homology"/>
<evidence type="ECO:0000313" key="19">
    <source>
        <dbReference type="Proteomes" id="UP000288716"/>
    </source>
</evidence>
<keyword evidence="12" id="KW-0496">Mitochondrion</keyword>
<evidence type="ECO:0000256" key="6">
    <source>
        <dbReference type="ARBA" id="ARBA00022660"/>
    </source>
</evidence>
<keyword evidence="10" id="KW-0249">Electron transport</keyword>
<dbReference type="VEuPathDB" id="VectorBase:LDEU003015"/>
<dbReference type="GO" id="GO:0005743">
    <property type="term" value="C:mitochondrial inner membrane"/>
    <property type="evidence" value="ECO:0007669"/>
    <property type="project" value="UniProtKB-SubCell"/>
</dbReference>
<evidence type="ECO:0000256" key="15">
    <source>
        <dbReference type="ARBA" id="ARBA00031387"/>
    </source>
</evidence>
<evidence type="ECO:0000256" key="10">
    <source>
        <dbReference type="ARBA" id="ARBA00022982"/>
    </source>
</evidence>
<comment type="function">
    <text evidence="1">Accessory subunit of the mitochondrial membrane respiratory chain NADH dehydrogenase (Complex I), that is believed not to be involved in catalysis. Complex I functions in the transfer of electrons from NADH to the respiratory chain. The immediate electron acceptor for the enzyme is believed to be ubiquinone.</text>
</comment>
<dbReference type="PANTHER" id="PTHR13327:SF0">
    <property type="entry name" value="NADH DEHYDROGENASE [UBIQUINONE] 1 BETA SUBCOMPLEX SUBUNIT 11, MITOCHONDRIAL"/>
    <property type="match status" value="1"/>
</dbReference>
<keyword evidence="13 17" id="KW-0472">Membrane</keyword>
<keyword evidence="18" id="KW-0830">Ubiquinone</keyword>